<dbReference type="Proteomes" id="UP000187203">
    <property type="component" value="Unassembled WGS sequence"/>
</dbReference>
<evidence type="ECO:0000313" key="2">
    <source>
        <dbReference type="Proteomes" id="UP000187203"/>
    </source>
</evidence>
<protein>
    <submittedName>
        <fullName evidence="1">Uncharacterized protein</fullName>
    </submittedName>
</protein>
<dbReference type="EMBL" id="AWUE01011977">
    <property type="protein sequence ID" value="OMP10214.1"/>
    <property type="molecule type" value="Genomic_DNA"/>
</dbReference>
<proteinExistence type="predicted"/>
<comment type="caution">
    <text evidence="1">The sequence shown here is derived from an EMBL/GenBank/DDBJ whole genome shotgun (WGS) entry which is preliminary data.</text>
</comment>
<organism evidence="1 2">
    <name type="scientific">Corchorus olitorius</name>
    <dbReference type="NCBI Taxonomy" id="93759"/>
    <lineage>
        <taxon>Eukaryota</taxon>
        <taxon>Viridiplantae</taxon>
        <taxon>Streptophyta</taxon>
        <taxon>Embryophyta</taxon>
        <taxon>Tracheophyta</taxon>
        <taxon>Spermatophyta</taxon>
        <taxon>Magnoliopsida</taxon>
        <taxon>eudicotyledons</taxon>
        <taxon>Gunneridae</taxon>
        <taxon>Pentapetalae</taxon>
        <taxon>rosids</taxon>
        <taxon>malvids</taxon>
        <taxon>Malvales</taxon>
        <taxon>Malvaceae</taxon>
        <taxon>Grewioideae</taxon>
        <taxon>Apeibeae</taxon>
        <taxon>Corchorus</taxon>
    </lineage>
</organism>
<name>A0A1R3KSY6_9ROSI</name>
<accession>A0A1R3KSY6</accession>
<evidence type="ECO:0000313" key="1">
    <source>
        <dbReference type="EMBL" id="OMP10214.1"/>
    </source>
</evidence>
<dbReference type="AlphaFoldDB" id="A0A1R3KSY6"/>
<keyword evidence="2" id="KW-1185">Reference proteome</keyword>
<reference evidence="2" key="1">
    <citation type="submission" date="2013-09" db="EMBL/GenBank/DDBJ databases">
        <title>Corchorus olitorius genome sequencing.</title>
        <authorList>
            <person name="Alam M."/>
            <person name="Haque M.S."/>
            <person name="Islam M.S."/>
            <person name="Emdad E.M."/>
            <person name="Islam M.M."/>
            <person name="Ahmed B."/>
            <person name="Halim A."/>
            <person name="Hossen Q.M.M."/>
            <person name="Hossain M.Z."/>
            <person name="Ahmed R."/>
            <person name="Khan M.M."/>
            <person name="Islam R."/>
            <person name="Rashid M.M."/>
            <person name="Khan S.A."/>
            <person name="Rahman M.S."/>
            <person name="Alam M."/>
            <person name="Yahiya A.S."/>
            <person name="Khan M.S."/>
            <person name="Azam M.S."/>
            <person name="Haque T."/>
            <person name="Lashkar M.Z.H."/>
            <person name="Akhand A.I."/>
            <person name="Morshed G."/>
            <person name="Roy S."/>
            <person name="Uddin K.S."/>
            <person name="Rabeya T."/>
            <person name="Hossain A.S."/>
            <person name="Chowdhury A."/>
            <person name="Snigdha A.R."/>
            <person name="Mortoza M.S."/>
            <person name="Matin S.A."/>
            <person name="Hoque S.M.E."/>
            <person name="Islam M.K."/>
            <person name="Roy D.K."/>
            <person name="Haider R."/>
            <person name="Moosa M.M."/>
            <person name="Elias S.M."/>
            <person name="Hasan A.M."/>
            <person name="Jahan S."/>
            <person name="Shafiuddin M."/>
            <person name="Mahmood N."/>
            <person name="Shommy N.S."/>
        </authorList>
    </citation>
    <scope>NUCLEOTIDE SEQUENCE [LARGE SCALE GENOMIC DNA]</scope>
    <source>
        <strain evidence="2">cv. O-4</strain>
    </source>
</reference>
<sequence length="95" mass="10942">MATTTLNFITGTHKDRAKHALAGQGAQDPQYVFDYWPSRDSGDEKTALEMKSLCWRWKDIEDSQIFQMARRWQAALNALYHTVKCQGSSRRFQGS</sequence>
<gene>
    <name evidence="1" type="ORF">COLO4_04713</name>
</gene>